<evidence type="ECO:0000256" key="4">
    <source>
        <dbReference type="ARBA" id="ARBA00022670"/>
    </source>
</evidence>
<evidence type="ECO:0000313" key="11">
    <source>
        <dbReference type="EMBL" id="PWN36664.1"/>
    </source>
</evidence>
<dbReference type="SUPFAM" id="SSF53474">
    <property type="entry name" value="alpha/beta-Hydrolases"/>
    <property type="match status" value="1"/>
</dbReference>
<dbReference type="InterPro" id="IPR001375">
    <property type="entry name" value="Peptidase_S9_cat"/>
</dbReference>
<feature type="chain" id="PRO_5016279362" description="Prolyl endopeptidase" evidence="8">
    <location>
        <begin position="19"/>
        <end position="781"/>
    </location>
</feature>
<evidence type="ECO:0000256" key="3">
    <source>
        <dbReference type="ARBA" id="ARBA00011245"/>
    </source>
</evidence>
<evidence type="ECO:0000256" key="8">
    <source>
        <dbReference type="SAM" id="SignalP"/>
    </source>
</evidence>
<proteinExistence type="inferred from homology"/>
<dbReference type="InterPro" id="IPR023302">
    <property type="entry name" value="Pept_S9A_N"/>
</dbReference>
<keyword evidence="8" id="KW-0732">Signal</keyword>
<evidence type="ECO:0000256" key="1">
    <source>
        <dbReference type="ARBA" id="ARBA00001070"/>
    </source>
</evidence>
<comment type="similarity">
    <text evidence="2 7">Belongs to the peptidase S9A family.</text>
</comment>
<dbReference type="PANTHER" id="PTHR42881">
    <property type="entry name" value="PROLYL ENDOPEPTIDASE"/>
    <property type="match status" value="1"/>
</dbReference>
<dbReference type="GO" id="GO:0004252">
    <property type="term" value="F:serine-type endopeptidase activity"/>
    <property type="evidence" value="ECO:0007669"/>
    <property type="project" value="UniProtKB-UniRule"/>
</dbReference>
<dbReference type="InParanoid" id="A0A316VHE2"/>
<dbReference type="RefSeq" id="XP_025356966.1">
    <property type="nucleotide sequence ID" value="XM_025497103.1"/>
</dbReference>
<dbReference type="PANTHER" id="PTHR42881:SF2">
    <property type="entry name" value="PROLYL ENDOPEPTIDASE"/>
    <property type="match status" value="1"/>
</dbReference>
<feature type="domain" description="Peptidase S9A N-terminal" evidence="10">
    <location>
        <begin position="58"/>
        <end position="492"/>
    </location>
</feature>
<dbReference type="InterPro" id="IPR002470">
    <property type="entry name" value="Peptidase_S9A"/>
</dbReference>
<sequence length="781" mass="86969">MLPIFLQFLLLAIPTLLSFNVGGANSQAVGWNPKQHPYPKVPRGSKTWSYRSAKKGGNDTFPDPYFALEKPLDTDPGVIKFIDDQTKMLDDYVKGCKSKDKIAKAIADAFDYSDYDNVQLIAQAAKPFYLYSVKVGKDNRPTWYTCTPSEMDAARKNNLATPPGKKFLDETLLSVNGTVNIQYTFVSNDGQYFAYIAADANADVAKVFVRKFTSPLAQAKSFPEGGEGALPDALPFIDGNSGLAWTRDSTGFFYVQVNDDQSGANAEIGSAVRYHKLGTPYEKDVTVVHPDKVGPNGKQNYWFVWISLDGKWLMVMGLNDVTGHAKAYATLYEGQTISDKMKWIGIASDYNYKVQWIDVIKNVFYYWTDKDAIDGKVVKSTLDWSKARAIKNDISEIKDDLQMTQLVPEQKFSKIMYNFPFGGDKVMLVYIVNGRYVPKIYNFMTGKLLKEATPNEPSSIYNAIGDKDGIVGMYAGTFSPKTVYRISFESDKYSETLLTQQAIKGTNPNDYLTEHLFATSKDGTKVPYAIQYHKSVKKDGTASGWQHWYGANGFIENYLWDQSYFSWIRSHHTVFIWSSGRGGGDRGEHWHEEGQNHNRQNAYDDIIAIAEDLVAKKIVAKGKLIGEAASAGGMAAAVVANQAPPNTWGALFAERAVCDEAQRQRTRLGSGQTAEYGDVNNPVDYDYVRAWSPLQNINNKQKYPAMLFQPADSDDRVVAANTFKCLAQLQYSNPNNPAPLMMYLARAAGHTGAGLSTDSYTDETIAQHCFAELALGLKRTD</sequence>
<keyword evidence="5 7" id="KW-0378">Hydrolase</keyword>
<dbReference type="Pfam" id="PF02897">
    <property type="entry name" value="Peptidase_S9_N"/>
    <property type="match status" value="1"/>
</dbReference>
<dbReference type="Gene3D" id="3.40.50.1820">
    <property type="entry name" value="alpha/beta hydrolase"/>
    <property type="match status" value="1"/>
</dbReference>
<evidence type="ECO:0000256" key="5">
    <source>
        <dbReference type="ARBA" id="ARBA00022801"/>
    </source>
</evidence>
<feature type="domain" description="Peptidase S9 prolyl oligopeptidase catalytic" evidence="9">
    <location>
        <begin position="565"/>
        <end position="753"/>
    </location>
</feature>
<dbReference type="InterPro" id="IPR029058">
    <property type="entry name" value="AB_hydrolase_fold"/>
</dbReference>
<dbReference type="PRINTS" id="PR00862">
    <property type="entry name" value="PROLIGOPTASE"/>
</dbReference>
<keyword evidence="6 7" id="KW-0720">Serine protease</keyword>
<dbReference type="GeneID" id="37018884"/>
<organism evidence="11 12">
    <name type="scientific">Meira miltonrushii</name>
    <dbReference type="NCBI Taxonomy" id="1280837"/>
    <lineage>
        <taxon>Eukaryota</taxon>
        <taxon>Fungi</taxon>
        <taxon>Dikarya</taxon>
        <taxon>Basidiomycota</taxon>
        <taxon>Ustilaginomycotina</taxon>
        <taxon>Exobasidiomycetes</taxon>
        <taxon>Exobasidiales</taxon>
        <taxon>Brachybasidiaceae</taxon>
        <taxon>Meira</taxon>
    </lineage>
</organism>
<dbReference type="GO" id="GO:0070012">
    <property type="term" value="F:oligopeptidase activity"/>
    <property type="evidence" value="ECO:0007669"/>
    <property type="project" value="TreeGrafter"/>
</dbReference>
<gene>
    <name evidence="11" type="ORF">FA14DRAFT_140561</name>
</gene>
<dbReference type="AlphaFoldDB" id="A0A316VHE2"/>
<comment type="subunit">
    <text evidence="3">Monomer.</text>
</comment>
<dbReference type="GO" id="GO:0006508">
    <property type="term" value="P:proteolysis"/>
    <property type="evidence" value="ECO:0007669"/>
    <property type="project" value="UniProtKB-KW"/>
</dbReference>
<dbReference type="Gene3D" id="2.130.10.120">
    <property type="entry name" value="Prolyl oligopeptidase, N-terminal domain"/>
    <property type="match status" value="1"/>
</dbReference>
<dbReference type="SUPFAM" id="SSF50993">
    <property type="entry name" value="Peptidase/esterase 'gauge' domain"/>
    <property type="match status" value="1"/>
</dbReference>
<evidence type="ECO:0000313" key="12">
    <source>
        <dbReference type="Proteomes" id="UP000245771"/>
    </source>
</evidence>
<name>A0A316VHE2_9BASI</name>
<reference evidence="11 12" key="1">
    <citation type="journal article" date="2018" name="Mol. Biol. Evol.">
        <title>Broad Genomic Sampling Reveals a Smut Pathogenic Ancestry of the Fungal Clade Ustilaginomycotina.</title>
        <authorList>
            <person name="Kijpornyongpan T."/>
            <person name="Mondo S.J."/>
            <person name="Barry K."/>
            <person name="Sandor L."/>
            <person name="Lee J."/>
            <person name="Lipzen A."/>
            <person name="Pangilinan J."/>
            <person name="LaButti K."/>
            <person name="Hainaut M."/>
            <person name="Henrissat B."/>
            <person name="Grigoriev I.V."/>
            <person name="Spatafora J.W."/>
            <person name="Aime M.C."/>
        </authorList>
    </citation>
    <scope>NUCLEOTIDE SEQUENCE [LARGE SCALE GENOMIC DNA]</scope>
    <source>
        <strain evidence="11 12">MCA 3882</strain>
    </source>
</reference>
<evidence type="ECO:0000259" key="9">
    <source>
        <dbReference type="Pfam" id="PF00326"/>
    </source>
</evidence>
<evidence type="ECO:0000256" key="2">
    <source>
        <dbReference type="ARBA" id="ARBA00005228"/>
    </source>
</evidence>
<keyword evidence="12" id="KW-1185">Reference proteome</keyword>
<dbReference type="EMBL" id="KZ819602">
    <property type="protein sequence ID" value="PWN36664.1"/>
    <property type="molecule type" value="Genomic_DNA"/>
</dbReference>
<evidence type="ECO:0000256" key="7">
    <source>
        <dbReference type="RuleBase" id="RU368024"/>
    </source>
</evidence>
<dbReference type="InterPro" id="IPR051167">
    <property type="entry name" value="Prolyl_oligopep/macrocyclase"/>
</dbReference>
<dbReference type="EC" id="3.4.21.-" evidence="7"/>
<keyword evidence="4 7" id="KW-0645">Protease</keyword>
<evidence type="ECO:0000259" key="10">
    <source>
        <dbReference type="Pfam" id="PF02897"/>
    </source>
</evidence>
<comment type="catalytic activity">
    <reaction evidence="1">
        <text>Hydrolysis of Pro-|-Xaa &gt;&gt; Ala-|-Xaa in oligopeptides.</text>
        <dbReference type="EC" id="3.4.21.26"/>
    </reaction>
</comment>
<dbReference type="Proteomes" id="UP000245771">
    <property type="component" value="Unassembled WGS sequence"/>
</dbReference>
<dbReference type="Pfam" id="PF00326">
    <property type="entry name" value="Peptidase_S9"/>
    <property type="match status" value="1"/>
</dbReference>
<accession>A0A316VHE2</accession>
<evidence type="ECO:0000256" key="6">
    <source>
        <dbReference type="ARBA" id="ARBA00022825"/>
    </source>
</evidence>
<protein>
    <recommendedName>
        <fullName evidence="7">Prolyl endopeptidase</fullName>
        <ecNumber evidence="7">3.4.21.-</ecNumber>
    </recommendedName>
</protein>
<dbReference type="OrthoDB" id="248387at2759"/>
<feature type="signal peptide" evidence="8">
    <location>
        <begin position="1"/>
        <end position="18"/>
    </location>
</feature>
<dbReference type="GO" id="GO:0005829">
    <property type="term" value="C:cytosol"/>
    <property type="evidence" value="ECO:0007669"/>
    <property type="project" value="TreeGrafter"/>
</dbReference>